<evidence type="ECO:0000313" key="6">
    <source>
        <dbReference type="Ensembl" id="ENSCAFP00020023140.1"/>
    </source>
</evidence>
<dbReference type="GO" id="GO:0016234">
    <property type="term" value="C:inclusion body"/>
    <property type="evidence" value="ECO:0007669"/>
    <property type="project" value="Ensembl"/>
</dbReference>
<feature type="region of interest" description="Disordered" evidence="4">
    <location>
        <begin position="240"/>
        <end position="288"/>
    </location>
</feature>
<dbReference type="GO" id="GO:1904115">
    <property type="term" value="C:axon cytoplasm"/>
    <property type="evidence" value="ECO:0007669"/>
    <property type="project" value="GOC"/>
</dbReference>
<dbReference type="GO" id="GO:0048311">
    <property type="term" value="P:mitochondrion distribution"/>
    <property type="evidence" value="ECO:0007669"/>
    <property type="project" value="TreeGrafter"/>
</dbReference>
<feature type="compositionally biased region" description="Acidic residues" evidence="4">
    <location>
        <begin position="242"/>
        <end position="277"/>
    </location>
</feature>
<dbReference type="PANTHER" id="PTHR15751:SF14">
    <property type="entry name" value="HUNTINGTIN-ASSOCIATED PROTEIN 1"/>
    <property type="match status" value="1"/>
</dbReference>
<accession>A0A8C0L3H6</accession>
<dbReference type="GO" id="GO:0047496">
    <property type="term" value="P:vesicle transport along microtubule"/>
    <property type="evidence" value="ECO:0007669"/>
    <property type="project" value="Ensembl"/>
</dbReference>
<dbReference type="GO" id="GO:0005730">
    <property type="term" value="C:nucleolus"/>
    <property type="evidence" value="ECO:0007669"/>
    <property type="project" value="Ensembl"/>
</dbReference>
<keyword evidence="7" id="KW-1185">Reference proteome</keyword>
<dbReference type="GO" id="GO:0022008">
    <property type="term" value="P:neurogenesis"/>
    <property type="evidence" value="ECO:0007669"/>
    <property type="project" value="Ensembl"/>
</dbReference>
<keyword evidence="3" id="KW-0496">Mitochondrion</keyword>
<feature type="compositionally biased region" description="Gly residues" evidence="4">
    <location>
        <begin position="1"/>
        <end position="10"/>
    </location>
</feature>
<dbReference type="GO" id="GO:0021979">
    <property type="term" value="P:hypothalamus cell differentiation"/>
    <property type="evidence" value="ECO:0007669"/>
    <property type="project" value="Ensembl"/>
</dbReference>
<dbReference type="GO" id="GO:0021549">
    <property type="term" value="P:cerebellum development"/>
    <property type="evidence" value="ECO:0007669"/>
    <property type="project" value="Ensembl"/>
</dbReference>
<feature type="compositionally biased region" description="Pro residues" evidence="4">
    <location>
        <begin position="26"/>
        <end position="38"/>
    </location>
</feature>
<dbReference type="GO" id="GO:0005776">
    <property type="term" value="C:autophagosome"/>
    <property type="evidence" value="ECO:0007669"/>
    <property type="project" value="Ensembl"/>
</dbReference>
<keyword evidence="2" id="KW-0175">Coiled coil</keyword>
<dbReference type="GO" id="GO:0005739">
    <property type="term" value="C:mitochondrion"/>
    <property type="evidence" value="ECO:0007669"/>
    <property type="project" value="UniProtKB-SubCell"/>
</dbReference>
<feature type="region of interest" description="Disordered" evidence="4">
    <location>
        <begin position="1"/>
        <end position="82"/>
    </location>
</feature>
<organism evidence="6 7">
    <name type="scientific">Canis lupus dingo</name>
    <name type="common">dingo</name>
    <dbReference type="NCBI Taxonomy" id="286419"/>
    <lineage>
        <taxon>Eukaryota</taxon>
        <taxon>Metazoa</taxon>
        <taxon>Chordata</taxon>
        <taxon>Craniata</taxon>
        <taxon>Vertebrata</taxon>
        <taxon>Euteleostomi</taxon>
        <taxon>Mammalia</taxon>
        <taxon>Eutheria</taxon>
        <taxon>Laurasiatheria</taxon>
        <taxon>Carnivora</taxon>
        <taxon>Caniformia</taxon>
        <taxon>Canidae</taxon>
        <taxon>Canis</taxon>
    </lineage>
</organism>
<reference evidence="6" key="2">
    <citation type="submission" date="2025-09" db="UniProtKB">
        <authorList>
            <consortium name="Ensembl"/>
        </authorList>
    </citation>
    <scope>IDENTIFICATION</scope>
</reference>
<dbReference type="GO" id="GO:0031410">
    <property type="term" value="C:cytoplasmic vesicle"/>
    <property type="evidence" value="ECO:0007669"/>
    <property type="project" value="Ensembl"/>
</dbReference>
<evidence type="ECO:0000256" key="1">
    <source>
        <dbReference type="ARBA" id="ARBA00004173"/>
    </source>
</evidence>
<dbReference type="InterPro" id="IPR051946">
    <property type="entry name" value="Intracell_Traff-Reg"/>
</dbReference>
<dbReference type="GO" id="GO:0098957">
    <property type="term" value="P:anterograde axonal transport of mitochondrion"/>
    <property type="evidence" value="ECO:0007669"/>
    <property type="project" value="TreeGrafter"/>
</dbReference>
<dbReference type="GO" id="GO:0050769">
    <property type="term" value="P:positive regulation of neurogenesis"/>
    <property type="evidence" value="ECO:0007669"/>
    <property type="project" value="Ensembl"/>
</dbReference>
<evidence type="ECO:0000259" key="5">
    <source>
        <dbReference type="SMART" id="SM01424"/>
    </source>
</evidence>
<evidence type="ECO:0000313" key="7">
    <source>
        <dbReference type="Proteomes" id="UP000694391"/>
    </source>
</evidence>
<dbReference type="GO" id="GO:0005813">
    <property type="term" value="C:centrosome"/>
    <property type="evidence" value="ECO:0007669"/>
    <property type="project" value="Ensembl"/>
</dbReference>
<feature type="region of interest" description="Disordered" evidence="4">
    <location>
        <begin position="600"/>
        <end position="633"/>
    </location>
</feature>
<proteinExistence type="predicted"/>
<dbReference type="SMART" id="SM01424">
    <property type="entry name" value="HAP1_N"/>
    <property type="match status" value="1"/>
</dbReference>
<dbReference type="PANTHER" id="PTHR15751">
    <property type="entry name" value="TRAFFICKING KINESIN-BINDING PROTEIN"/>
    <property type="match status" value="1"/>
</dbReference>
<dbReference type="Pfam" id="PF04849">
    <property type="entry name" value="HAP1_N"/>
    <property type="match status" value="1"/>
</dbReference>
<comment type="subcellular location">
    <subcellularLocation>
        <location evidence="1">Mitochondrion</location>
    </subcellularLocation>
</comment>
<dbReference type="Proteomes" id="UP000694391">
    <property type="component" value="Unplaced"/>
</dbReference>
<feature type="compositionally biased region" description="Low complexity" evidence="4">
    <location>
        <begin position="46"/>
        <end position="60"/>
    </location>
</feature>
<dbReference type="GO" id="GO:1902857">
    <property type="term" value="P:positive regulation of non-motile cilium assembly"/>
    <property type="evidence" value="ECO:0007669"/>
    <property type="project" value="Ensembl"/>
</dbReference>
<dbReference type="GO" id="GO:0008104">
    <property type="term" value="P:intracellular protein localization"/>
    <property type="evidence" value="ECO:0007669"/>
    <property type="project" value="Ensembl"/>
</dbReference>
<evidence type="ECO:0000256" key="3">
    <source>
        <dbReference type="ARBA" id="ARBA00023128"/>
    </source>
</evidence>
<dbReference type="Ensembl" id="ENSCAFT00020026766.1">
    <property type="protein sequence ID" value="ENSCAFP00020023140.1"/>
    <property type="gene ID" value="ENSCAFG00020018269.1"/>
</dbReference>
<protein>
    <submittedName>
        <fullName evidence="6">Huntingtin associated protein 1</fullName>
    </submittedName>
</protein>
<dbReference type="GO" id="GO:0005814">
    <property type="term" value="C:centriole"/>
    <property type="evidence" value="ECO:0007669"/>
    <property type="project" value="Ensembl"/>
</dbReference>
<gene>
    <name evidence="6" type="primary">HAP1</name>
</gene>
<dbReference type="GO" id="GO:0005829">
    <property type="term" value="C:cytosol"/>
    <property type="evidence" value="ECO:0007669"/>
    <property type="project" value="Ensembl"/>
</dbReference>
<feature type="domain" description="HAP1 N-terminal" evidence="5">
    <location>
        <begin position="130"/>
        <end position="410"/>
    </location>
</feature>
<evidence type="ECO:0000256" key="4">
    <source>
        <dbReference type="SAM" id="MobiDB-lite"/>
    </source>
</evidence>
<feature type="compositionally biased region" description="Basic and acidic residues" evidence="4">
    <location>
        <begin position="600"/>
        <end position="612"/>
    </location>
</feature>
<dbReference type="GO" id="GO:0005102">
    <property type="term" value="F:signaling receptor binding"/>
    <property type="evidence" value="ECO:0007669"/>
    <property type="project" value="TreeGrafter"/>
</dbReference>
<dbReference type="InterPro" id="IPR006933">
    <property type="entry name" value="HAP1_N"/>
</dbReference>
<dbReference type="GO" id="GO:0017022">
    <property type="term" value="F:myosin binding"/>
    <property type="evidence" value="ECO:0007669"/>
    <property type="project" value="TreeGrafter"/>
</dbReference>
<dbReference type="GO" id="GO:0048011">
    <property type="term" value="P:neurotrophin TRK receptor signaling pathway"/>
    <property type="evidence" value="ECO:0007669"/>
    <property type="project" value="Ensembl"/>
</dbReference>
<dbReference type="GO" id="GO:0006605">
    <property type="term" value="P:protein targeting"/>
    <property type="evidence" value="ECO:0007669"/>
    <property type="project" value="TreeGrafter"/>
</dbReference>
<feature type="region of interest" description="Disordered" evidence="4">
    <location>
        <begin position="481"/>
        <end position="538"/>
    </location>
</feature>
<reference evidence="6" key="1">
    <citation type="submission" date="2025-08" db="UniProtKB">
        <authorList>
            <consortium name="Ensembl"/>
        </authorList>
    </citation>
    <scope>IDENTIFICATION</scope>
</reference>
<dbReference type="GO" id="GO:0030425">
    <property type="term" value="C:dendrite"/>
    <property type="evidence" value="ECO:0007669"/>
    <property type="project" value="TreeGrafter"/>
</dbReference>
<name>A0A8C0L3H6_CANLU</name>
<dbReference type="GO" id="GO:1902513">
    <property type="term" value="P:regulation of organelle transport along microtubule"/>
    <property type="evidence" value="ECO:0007669"/>
    <property type="project" value="Ensembl"/>
</dbReference>
<dbReference type="AlphaFoldDB" id="A0A8C0L3H6"/>
<sequence length="633" mass="70099">MRPRGSGQGAAGRRVRPGAPARVPLAPRPAASPAPEPSARPERGPAHAPAGAQAAGSRSACVSGPQARARPTSKAGSAAGAPRTSTFSVLQGNAQAVPRSLDAPWTRFIFQGPLGPRAAGLGTGKAAGIWKTPAARMGRRPGVSGPDRAAFIRELEEALCPDRPLPVKITQEDVKVMLNLLEERERDLNTAARIGQSLVKQNSVLMAENSKLEAMLGSAREEILHLRHQVSLRDDLLRLYSDSEEEEEEEEEEGEEEEEEEEEEETEEEEEEEEEEEQHDHPYGPESLHFCPQLEALQEQLRLLEVENEQLREEASQLDALEEEEQMLILDCVEQFSEASQQMAELSEVLALRMESHDQQRREVTQLRTQVLKLQRRCQSVRLGVCMAPSFCPGPHKTPAQEEVKTLRQQASVSTGPVTHYTYTAPLDALPGFQETLAEELRMSIRRIISDPVFFMERCAAGTAPHPPTPGAEDFVAEDFVPSEESVPEEEPGTAEEVVPADERSTEEAELVSEETEAWEEVEPQLDETTKQTKQTNTVTSTLEATGLGSSHLSMKHVLQQLANWQDSGYRRQLRRRMLQEGGAGARMLTQDFQCLEEDRANPPSRAWEEGRVSWGPPGHWDKGLCQQGLQLD</sequence>
<dbReference type="GO" id="GO:0017157">
    <property type="term" value="P:regulation of exocytosis"/>
    <property type="evidence" value="ECO:0007669"/>
    <property type="project" value="Ensembl"/>
</dbReference>
<feature type="compositionally biased region" description="Acidic residues" evidence="4">
    <location>
        <begin position="508"/>
        <end position="526"/>
    </location>
</feature>
<evidence type="ECO:0000256" key="2">
    <source>
        <dbReference type="ARBA" id="ARBA00023054"/>
    </source>
</evidence>
<dbReference type="GeneTree" id="ENSGT00940000162183"/>